<feature type="domain" description="AMP-dependent synthetase/ligase" evidence="5">
    <location>
        <begin position="20"/>
        <end position="376"/>
    </location>
</feature>
<evidence type="ECO:0000256" key="1">
    <source>
        <dbReference type="ARBA" id="ARBA00022598"/>
    </source>
</evidence>
<dbReference type="CDD" id="cd05945">
    <property type="entry name" value="DltA"/>
    <property type="match status" value="1"/>
</dbReference>
<dbReference type="InterPro" id="IPR044507">
    <property type="entry name" value="DltA-like"/>
</dbReference>
<dbReference type="EMBL" id="JBHSKL010000010">
    <property type="protein sequence ID" value="MFC5224585.1"/>
    <property type="molecule type" value="Genomic_DNA"/>
</dbReference>
<dbReference type="Pfam" id="PF00501">
    <property type="entry name" value="AMP-binding"/>
    <property type="match status" value="1"/>
</dbReference>
<dbReference type="RefSeq" id="WP_344646053.1">
    <property type="nucleotide sequence ID" value="NZ_BAAASS010000025.1"/>
</dbReference>
<dbReference type="Pfam" id="PF13193">
    <property type="entry name" value="AMP-binding_C"/>
    <property type="match status" value="1"/>
</dbReference>
<evidence type="ECO:0000256" key="2">
    <source>
        <dbReference type="ARBA" id="ARBA00022741"/>
    </source>
</evidence>
<sequence>MFTHAQNHAEKLHEFLLAGARLTPEKPAVMEFVDNEVGLLSYRQLERRTESYATVLGELGLDIGDRVLLETDTSPSAIAALLACSCLGLPFVPVSPETPTKRLLSIMESVSPSLYLRAVDSRREGVPEGMGTGRFGPEGLTVERAPAPRTPVRQESTAADPAYMVFTSGTTGRPKGVVMSHRAILSFYRGMLGHGIVAPESRVASTAPFQFDFSLLDIGLALGSGATVVPVPRALLRWPRRFVRFLRETGATQVNGAPSIWRGALRREAEELGALGDQIRGVLFSGEPFPLPEVRRLQELLPHARIVNCFGSTESVAASFTDVPRPVPHGLTQLPIGFAHRGAEMMLLDEENRAITEPGVVGHIHLRSSSLFTGYWGDPEATAKALVPDPLNPLTGQTVFRTGDLGHRGEGGELYFDGRADSQVKIRGNRVELTEVERRVAEFAGVTAASAVLLPVEGTDPVLAVFVTLADGAELDEVELGAFCMEELPDYMAPQQIHVLDEIPVNANGKVDRPALVERMSAQLRS</sequence>
<dbReference type="PANTHER" id="PTHR45527:SF1">
    <property type="entry name" value="FATTY ACID SYNTHASE"/>
    <property type="match status" value="1"/>
</dbReference>
<dbReference type="Gene3D" id="3.40.50.12780">
    <property type="entry name" value="N-terminal domain of ligase-like"/>
    <property type="match status" value="1"/>
</dbReference>
<evidence type="ECO:0000259" key="5">
    <source>
        <dbReference type="Pfam" id="PF00501"/>
    </source>
</evidence>
<keyword evidence="2" id="KW-0547">Nucleotide-binding</keyword>
<dbReference type="InterPro" id="IPR042099">
    <property type="entry name" value="ANL_N_sf"/>
</dbReference>
<evidence type="ECO:0000256" key="3">
    <source>
        <dbReference type="ARBA" id="ARBA00022840"/>
    </source>
</evidence>
<feature type="region of interest" description="Disordered" evidence="4">
    <location>
        <begin position="126"/>
        <end position="154"/>
    </location>
</feature>
<gene>
    <name evidence="7" type="ORF">ACFPN6_08235</name>
</gene>
<dbReference type="PANTHER" id="PTHR45527">
    <property type="entry name" value="NONRIBOSOMAL PEPTIDE SYNTHETASE"/>
    <property type="match status" value="1"/>
</dbReference>
<keyword evidence="8" id="KW-1185">Reference proteome</keyword>
<evidence type="ECO:0000313" key="8">
    <source>
        <dbReference type="Proteomes" id="UP001596156"/>
    </source>
</evidence>
<evidence type="ECO:0000313" key="7">
    <source>
        <dbReference type="EMBL" id="MFC5224585.1"/>
    </source>
</evidence>
<dbReference type="InterPro" id="IPR000873">
    <property type="entry name" value="AMP-dep_synth/lig_dom"/>
</dbReference>
<evidence type="ECO:0000259" key="6">
    <source>
        <dbReference type="Pfam" id="PF13193"/>
    </source>
</evidence>
<reference evidence="8" key="1">
    <citation type="journal article" date="2019" name="Int. J. Syst. Evol. Microbiol.">
        <title>The Global Catalogue of Microorganisms (GCM) 10K type strain sequencing project: providing services to taxonomists for standard genome sequencing and annotation.</title>
        <authorList>
            <consortium name="The Broad Institute Genomics Platform"/>
            <consortium name="The Broad Institute Genome Sequencing Center for Infectious Disease"/>
            <person name="Wu L."/>
            <person name="Ma J."/>
        </authorList>
    </citation>
    <scope>NUCLEOTIDE SEQUENCE [LARGE SCALE GENOMIC DNA]</scope>
    <source>
        <strain evidence="8">CCM 8479</strain>
    </source>
</reference>
<organism evidence="7 8">
    <name type="scientific">Streptomyces fimbriatus</name>
    <dbReference type="NCBI Taxonomy" id="68197"/>
    <lineage>
        <taxon>Bacteria</taxon>
        <taxon>Bacillati</taxon>
        <taxon>Actinomycetota</taxon>
        <taxon>Actinomycetes</taxon>
        <taxon>Kitasatosporales</taxon>
        <taxon>Streptomycetaceae</taxon>
        <taxon>Streptomyces</taxon>
    </lineage>
</organism>
<proteinExistence type="predicted"/>
<keyword evidence="1 7" id="KW-0436">Ligase</keyword>
<name>A0ABW0D2P7_STRFI</name>
<dbReference type="Proteomes" id="UP001596156">
    <property type="component" value="Unassembled WGS sequence"/>
</dbReference>
<comment type="caution">
    <text evidence="7">The sequence shown here is derived from an EMBL/GenBank/DDBJ whole genome shotgun (WGS) entry which is preliminary data.</text>
</comment>
<dbReference type="SUPFAM" id="SSF56801">
    <property type="entry name" value="Acetyl-CoA synthetase-like"/>
    <property type="match status" value="1"/>
</dbReference>
<evidence type="ECO:0000256" key="4">
    <source>
        <dbReference type="SAM" id="MobiDB-lite"/>
    </source>
</evidence>
<dbReference type="InterPro" id="IPR020845">
    <property type="entry name" value="AMP-binding_CS"/>
</dbReference>
<dbReference type="InterPro" id="IPR025110">
    <property type="entry name" value="AMP-bd_C"/>
</dbReference>
<dbReference type="GO" id="GO:0016874">
    <property type="term" value="F:ligase activity"/>
    <property type="evidence" value="ECO:0007669"/>
    <property type="project" value="UniProtKB-KW"/>
</dbReference>
<dbReference type="PROSITE" id="PS00455">
    <property type="entry name" value="AMP_BINDING"/>
    <property type="match status" value="1"/>
</dbReference>
<accession>A0ABW0D2P7</accession>
<feature type="domain" description="AMP-binding enzyme C-terminal" evidence="6">
    <location>
        <begin position="435"/>
        <end position="510"/>
    </location>
</feature>
<dbReference type="InterPro" id="IPR045851">
    <property type="entry name" value="AMP-bd_C_sf"/>
</dbReference>
<keyword evidence="3" id="KW-0067">ATP-binding</keyword>
<dbReference type="Gene3D" id="3.30.300.30">
    <property type="match status" value="1"/>
</dbReference>
<protein>
    <submittedName>
        <fullName evidence="7">D-alanine--poly(Phosphoribitol) ligase</fullName>
    </submittedName>
</protein>